<dbReference type="EMBL" id="PCRO01000027">
    <property type="protein sequence ID" value="PIP22760.1"/>
    <property type="molecule type" value="Genomic_DNA"/>
</dbReference>
<evidence type="ECO:0000256" key="1">
    <source>
        <dbReference type="SAM" id="Phobius"/>
    </source>
</evidence>
<evidence type="ECO:0000313" key="3">
    <source>
        <dbReference type="Proteomes" id="UP000229976"/>
    </source>
</evidence>
<dbReference type="SUPFAM" id="SSF49464">
    <property type="entry name" value="Carboxypeptidase regulatory domain-like"/>
    <property type="match status" value="1"/>
</dbReference>
<dbReference type="Pfam" id="PF11617">
    <property type="entry name" value="Cu-binding_MopE"/>
    <property type="match status" value="2"/>
</dbReference>
<organism evidence="2 3">
    <name type="scientific">Candidatus Nealsonbacteria bacterium CG23_combo_of_CG06-09_8_20_14_all_39_17</name>
    <dbReference type="NCBI Taxonomy" id="1974722"/>
    <lineage>
        <taxon>Bacteria</taxon>
        <taxon>Candidatus Nealsoniibacteriota</taxon>
    </lineage>
</organism>
<comment type="caution">
    <text evidence="2">The sequence shown here is derived from an EMBL/GenBank/DDBJ whole genome shotgun (WGS) entry which is preliminary data.</text>
</comment>
<gene>
    <name evidence="2" type="ORF">COX37_02075</name>
</gene>
<protein>
    <submittedName>
        <fullName evidence="2">Uncharacterized protein</fullName>
    </submittedName>
</protein>
<keyword evidence="1" id="KW-0472">Membrane</keyword>
<dbReference type="InterPro" id="IPR008969">
    <property type="entry name" value="CarboxyPept-like_regulatory"/>
</dbReference>
<evidence type="ECO:0000313" key="2">
    <source>
        <dbReference type="EMBL" id="PIP22760.1"/>
    </source>
</evidence>
<keyword evidence="1" id="KW-1133">Transmembrane helix</keyword>
<dbReference type="AlphaFoldDB" id="A0A2G9YU58"/>
<accession>A0A2G9YU58</accession>
<sequence length="382" mass="40139">MQKGNWNGATPLGLIVAEATKKGGIGMGGNGSGIIMMLMLVLVVVMSSAVSAANATISVSVKDLSNGSVPLAGVNVTIVNITGITNGNGTVEFVLNVTGQITVTAQKADYGNASVIRVIPDGNSYTLVNLQMVRCGYAYYRDADDDGYGITTATMFCETTPPVGYSNVSGDCNDNNALIHPGVPETCNNIDDDCDGSADEGLTLYTYYQNFDSDTYGNASNGITTCNATPPTGYVNVSGDCNDHNVTIHPGATEVCGNSIDDDCDGLIDENCQWERCNPAYWNNGIDEDGDGNMTIVDLNIANATCSTGVLLGNPTICNLSIANNGNVPLKDVYVSSPDLGQSITILIVNPGESIFMSWNKVFPTTGTVKIRFYSVARVDLC</sequence>
<name>A0A2G9YU58_9BACT</name>
<reference evidence="2 3" key="1">
    <citation type="submission" date="2017-09" db="EMBL/GenBank/DDBJ databases">
        <title>Depth-based differentiation of microbial function through sediment-hosted aquifers and enrichment of novel symbionts in the deep terrestrial subsurface.</title>
        <authorList>
            <person name="Probst A.J."/>
            <person name="Ladd B."/>
            <person name="Jarett J.K."/>
            <person name="Geller-Mcgrath D.E."/>
            <person name="Sieber C.M."/>
            <person name="Emerson J.B."/>
            <person name="Anantharaman K."/>
            <person name="Thomas B.C."/>
            <person name="Malmstrom R."/>
            <person name="Stieglmeier M."/>
            <person name="Klingl A."/>
            <person name="Woyke T."/>
            <person name="Ryan C.M."/>
            <person name="Banfield J.F."/>
        </authorList>
    </citation>
    <scope>NUCLEOTIDE SEQUENCE [LARGE SCALE GENOMIC DNA]</scope>
    <source>
        <strain evidence="2">CG23_combo_of_CG06-09_8_20_14_all_39_17</strain>
    </source>
</reference>
<dbReference type="Proteomes" id="UP000229976">
    <property type="component" value="Unassembled WGS sequence"/>
</dbReference>
<dbReference type="InterPro" id="IPR021655">
    <property type="entry name" value="Put_metal-bd"/>
</dbReference>
<feature type="transmembrane region" description="Helical" evidence="1">
    <location>
        <begin position="34"/>
        <end position="57"/>
    </location>
</feature>
<keyword evidence="1" id="KW-0812">Transmembrane</keyword>
<proteinExistence type="predicted"/>